<proteinExistence type="predicted"/>
<evidence type="ECO:0000256" key="1">
    <source>
        <dbReference type="SAM" id="Phobius"/>
    </source>
</evidence>
<dbReference type="Proteomes" id="UP000184184">
    <property type="component" value="Unassembled WGS sequence"/>
</dbReference>
<name>A0A1M7QHJ6_9BACI</name>
<dbReference type="RefSeq" id="WP_073202824.1">
    <property type="nucleotide sequence ID" value="NZ_FRCZ01000007.1"/>
</dbReference>
<evidence type="ECO:0000313" key="2">
    <source>
        <dbReference type="EMBL" id="SHN30543.1"/>
    </source>
</evidence>
<dbReference type="EMBL" id="FRCZ01000007">
    <property type="protein sequence ID" value="SHN30543.1"/>
    <property type="molecule type" value="Genomic_DNA"/>
</dbReference>
<accession>A0A1M7QHJ6</accession>
<keyword evidence="3" id="KW-1185">Reference proteome</keyword>
<dbReference type="PANTHER" id="PTHR41307">
    <property type="entry name" value="MEMBRANE PROTEIN-RELATED"/>
    <property type="match status" value="1"/>
</dbReference>
<protein>
    <recommendedName>
        <fullName evidence="4">DUF1129 family protein</fullName>
    </recommendedName>
</protein>
<keyword evidence="1" id="KW-1133">Transmembrane helix</keyword>
<reference evidence="2 3" key="1">
    <citation type="submission" date="2016-11" db="EMBL/GenBank/DDBJ databases">
        <authorList>
            <person name="Jaros S."/>
            <person name="Januszkiewicz K."/>
            <person name="Wedrychowicz H."/>
        </authorList>
    </citation>
    <scope>NUCLEOTIDE SEQUENCE [LARGE SCALE GENOMIC DNA]</scope>
    <source>
        <strain evidence="2 3">CGMCC 1.10681</strain>
    </source>
</reference>
<dbReference type="SUPFAM" id="SSF158560">
    <property type="entry name" value="BH3980-like"/>
    <property type="match status" value="1"/>
</dbReference>
<evidence type="ECO:0000313" key="3">
    <source>
        <dbReference type="Proteomes" id="UP000184184"/>
    </source>
</evidence>
<dbReference type="OrthoDB" id="1655249at2"/>
<dbReference type="STRING" id="1027249.SAMN05216179_3186"/>
<feature type="transmembrane region" description="Helical" evidence="1">
    <location>
        <begin position="169"/>
        <end position="192"/>
    </location>
</feature>
<feature type="transmembrane region" description="Helical" evidence="1">
    <location>
        <begin position="131"/>
        <end position="157"/>
    </location>
</feature>
<keyword evidence="1" id="KW-0812">Transmembrane</keyword>
<dbReference type="Gene3D" id="1.10.1900.10">
    <property type="entry name" value="c-terminal domain of poly(a) binding protein"/>
    <property type="match status" value="1"/>
</dbReference>
<organism evidence="2 3">
    <name type="scientific">Gracilibacillus kekensis</name>
    <dbReference type="NCBI Taxonomy" id="1027249"/>
    <lineage>
        <taxon>Bacteria</taxon>
        <taxon>Bacillati</taxon>
        <taxon>Bacillota</taxon>
        <taxon>Bacilli</taxon>
        <taxon>Bacillales</taxon>
        <taxon>Bacillaceae</taxon>
        <taxon>Gracilibacillus</taxon>
    </lineage>
</organism>
<feature type="transmembrane region" description="Helical" evidence="1">
    <location>
        <begin position="204"/>
        <end position="222"/>
    </location>
</feature>
<evidence type="ECO:0008006" key="4">
    <source>
        <dbReference type="Google" id="ProtNLM"/>
    </source>
</evidence>
<dbReference type="AlphaFoldDB" id="A0A1M7QHJ6"/>
<keyword evidence="1" id="KW-0472">Membrane</keyword>
<sequence length="230" mass="26540">MNADSLITENNEKRKQLNNENKKIYEDMLIYIRLAYQKSEQETEEILMELLDHMLIMQEQGNDISGLVGEDPKQYADEIIDELPKSLTKKRVELLFMGLFHFFGVSMLFTGLIQSVMYYGFGRWEGTKTYYLGSGAVLSILSVGIVFAVVYFCIEYLKWTCFKNMNRILDFILSGFIFGILPFSVFLGIYYFMPEFGPSVTVPIYSLILIGILFLGVGIWLLKKGKRGRE</sequence>
<gene>
    <name evidence="2" type="ORF">SAMN05216179_3186</name>
</gene>
<feature type="transmembrane region" description="Helical" evidence="1">
    <location>
        <begin position="94"/>
        <end position="119"/>
    </location>
</feature>
<dbReference type="PANTHER" id="PTHR41307:SF1">
    <property type="entry name" value="MEMBRANE PROTEIN"/>
    <property type="match status" value="1"/>
</dbReference>